<sequence length="185" mass="22449">MSNAFKCDKCETYYDFFFQHPKIVLEDETRMYLCRDCVGEYREIINLWLGKGYFSKEFNEKISSMLNKEKKREQEPIDMKKYYADDIDDHTSVWGGAGPDCRTGRREAAHTVYHHANALFGYYRVRFNLDAFSLYYKKEREIINNTKIAWNKRIREYNKHLKKLLFIKRVFKFIRLKRKVGYIDL</sequence>
<gene>
    <name evidence="1" type="ORF">MM415A01952_0017</name>
    <name evidence="2" type="ORF">MM415B02267_0018</name>
</gene>
<organism evidence="1">
    <name type="scientific">viral metagenome</name>
    <dbReference type="NCBI Taxonomy" id="1070528"/>
    <lineage>
        <taxon>unclassified sequences</taxon>
        <taxon>metagenomes</taxon>
        <taxon>organismal metagenomes</taxon>
    </lineage>
</organism>
<name>A0A6M3JX70_9ZZZZ</name>
<evidence type="ECO:0000313" key="1">
    <source>
        <dbReference type="EMBL" id="QJA74676.1"/>
    </source>
</evidence>
<proteinExistence type="predicted"/>
<dbReference type="AlphaFoldDB" id="A0A6M3JX70"/>
<protein>
    <submittedName>
        <fullName evidence="1">Uncharacterized protein</fullName>
    </submittedName>
</protein>
<dbReference type="EMBL" id="MT142558">
    <property type="protein sequence ID" value="QJA85171.1"/>
    <property type="molecule type" value="Genomic_DNA"/>
</dbReference>
<reference evidence="1" key="1">
    <citation type="submission" date="2020-03" db="EMBL/GenBank/DDBJ databases">
        <title>The deep terrestrial virosphere.</title>
        <authorList>
            <person name="Holmfeldt K."/>
            <person name="Nilsson E."/>
            <person name="Simone D."/>
            <person name="Lopez-Fernandez M."/>
            <person name="Wu X."/>
            <person name="de Brujin I."/>
            <person name="Lundin D."/>
            <person name="Andersson A."/>
            <person name="Bertilsson S."/>
            <person name="Dopson M."/>
        </authorList>
    </citation>
    <scope>NUCLEOTIDE SEQUENCE</scope>
    <source>
        <strain evidence="1">MM415A01952</strain>
        <strain evidence="2">MM415B02267</strain>
    </source>
</reference>
<dbReference type="EMBL" id="MT142113">
    <property type="protein sequence ID" value="QJA74676.1"/>
    <property type="molecule type" value="Genomic_DNA"/>
</dbReference>
<accession>A0A6M3JX70</accession>
<evidence type="ECO:0000313" key="2">
    <source>
        <dbReference type="EMBL" id="QJA85171.1"/>
    </source>
</evidence>